<sequence>MDEEKKTYKNILLATSIFGSVQVITLISSFVKHKLLSILIGVGGYGIYGILNSTVDLIKSITGFSIENSAVKAIASEKNTKRNNANIVIKLCLLTAFLGCFITILFSSFISEYIYSTNKKWYLIAFLGVAVFLKQITGAFTAILQGKSKLRQLANSNLISNVLSLIIIIPFFYFFKKNFIVPAIIITAFVNVIIYWIYVKKNISFDIKISYKEAIRNGKEIIFFGGLLMMMSFLPLLVNYAMQVIINYEDGINMLGLYNVSILILNTYVGFLFSAMATEYYPRLVTLDYSNEKLSETVRQQAILTVLLIVPVILVFIAFGEQIIILLFSKDFTSAYSLLKWAVVGMFFKSISFSIGYLFIAKADSKVFMKTSLGFNVLYFLMLYFGYKMDQLNGIGVAIMIYFLLHLIGVYIIAKMRYKMFFFTTKDILIFILLFSFIIAALCFIMFNENFRLILLIPLLIINFVYTIYKINRLVSLKDLFKKR</sequence>
<reference evidence="8" key="1">
    <citation type="submission" date="2019-05" db="EMBL/GenBank/DDBJ databases">
        <title>Flavobacterium profundi sp. nov., isolated from a deep-sea seamount.</title>
        <authorList>
            <person name="Zhang D.-C."/>
        </authorList>
    </citation>
    <scope>NUCLEOTIDE SEQUENCE [LARGE SCALE GENOMIC DNA]</scope>
    <source>
        <strain evidence="8">EC11</strain>
    </source>
</reference>
<feature type="transmembrane region" description="Helical" evidence="6">
    <location>
        <begin position="179"/>
        <end position="199"/>
    </location>
</feature>
<evidence type="ECO:0000313" key="8">
    <source>
        <dbReference type="Proteomes" id="UP000817854"/>
    </source>
</evidence>
<gene>
    <name evidence="7" type="ORF">FIA58_017995</name>
</gene>
<feature type="transmembrane region" description="Helical" evidence="6">
    <location>
        <begin position="341"/>
        <end position="360"/>
    </location>
</feature>
<feature type="transmembrane region" description="Helical" evidence="6">
    <location>
        <begin position="302"/>
        <end position="329"/>
    </location>
</feature>
<protein>
    <submittedName>
        <fullName evidence="7">Oligosaccharide flippase family protein</fullName>
    </submittedName>
</protein>
<reference evidence="7 8" key="3">
    <citation type="submission" date="2020-02" db="EMBL/GenBank/DDBJ databases">
        <title>Flavobacterium profundi sp. nov., isolated from a deep-sea seamount.</title>
        <authorList>
            <person name="Zhang D.-C."/>
        </authorList>
    </citation>
    <scope>NUCLEOTIDE SEQUENCE [LARGE SCALE GENOMIC DNA]</scope>
    <source>
        <strain evidence="7 8">EC11</strain>
    </source>
</reference>
<feature type="transmembrane region" description="Helical" evidence="6">
    <location>
        <begin position="367"/>
        <end position="387"/>
    </location>
</feature>
<feature type="transmembrane region" description="Helical" evidence="6">
    <location>
        <begin position="220"/>
        <end position="242"/>
    </location>
</feature>
<evidence type="ECO:0000313" key="7">
    <source>
        <dbReference type="EMBL" id="NHN27576.1"/>
    </source>
</evidence>
<dbReference type="RefSeq" id="WP_140964088.1">
    <property type="nucleotide sequence ID" value="NZ_VEVQ02000015.1"/>
</dbReference>
<dbReference type="EMBL" id="VEVQ02000015">
    <property type="protein sequence ID" value="NHN27576.1"/>
    <property type="molecule type" value="Genomic_DNA"/>
</dbReference>
<feature type="transmembrane region" description="Helical" evidence="6">
    <location>
        <begin position="121"/>
        <end position="144"/>
    </location>
</feature>
<evidence type="ECO:0000256" key="6">
    <source>
        <dbReference type="SAM" id="Phobius"/>
    </source>
</evidence>
<keyword evidence="2" id="KW-1003">Cell membrane</keyword>
<keyword evidence="4 6" id="KW-1133">Transmembrane helix</keyword>
<organism evidence="7 8">
    <name type="scientific">Flavobacterium jejuense</name>
    <dbReference type="NCBI Taxonomy" id="1544455"/>
    <lineage>
        <taxon>Bacteria</taxon>
        <taxon>Pseudomonadati</taxon>
        <taxon>Bacteroidota</taxon>
        <taxon>Flavobacteriia</taxon>
        <taxon>Flavobacteriales</taxon>
        <taxon>Flavobacteriaceae</taxon>
        <taxon>Flavobacterium</taxon>
    </lineage>
</organism>
<dbReference type="Pfam" id="PF13440">
    <property type="entry name" value="Polysacc_synt_3"/>
    <property type="match status" value="1"/>
</dbReference>
<feature type="transmembrane region" description="Helical" evidence="6">
    <location>
        <begin position="12"/>
        <end position="31"/>
    </location>
</feature>
<evidence type="ECO:0000256" key="1">
    <source>
        <dbReference type="ARBA" id="ARBA00004651"/>
    </source>
</evidence>
<feature type="transmembrane region" description="Helical" evidence="6">
    <location>
        <begin position="453"/>
        <end position="469"/>
    </location>
</feature>
<keyword evidence="8" id="KW-1185">Reference proteome</keyword>
<evidence type="ECO:0000256" key="3">
    <source>
        <dbReference type="ARBA" id="ARBA00022692"/>
    </source>
</evidence>
<name>A0ABX0IVH8_9FLAO</name>
<evidence type="ECO:0000256" key="5">
    <source>
        <dbReference type="ARBA" id="ARBA00023136"/>
    </source>
</evidence>
<feature type="transmembrane region" description="Helical" evidence="6">
    <location>
        <begin position="37"/>
        <end position="58"/>
    </location>
</feature>
<feature type="transmembrane region" description="Helical" evidence="6">
    <location>
        <begin position="393"/>
        <end position="416"/>
    </location>
</feature>
<keyword evidence="3 6" id="KW-0812">Transmembrane</keyword>
<dbReference type="Proteomes" id="UP000817854">
    <property type="component" value="Unassembled WGS sequence"/>
</dbReference>
<comment type="subcellular location">
    <subcellularLocation>
        <location evidence="1">Cell membrane</location>
        <topology evidence="1">Multi-pass membrane protein</topology>
    </subcellularLocation>
</comment>
<comment type="caution">
    <text evidence="7">The sequence shown here is derived from an EMBL/GenBank/DDBJ whole genome shotgun (WGS) entry which is preliminary data.</text>
</comment>
<accession>A0ABX0IVH8</accession>
<evidence type="ECO:0000256" key="2">
    <source>
        <dbReference type="ARBA" id="ARBA00022475"/>
    </source>
</evidence>
<dbReference type="PANTHER" id="PTHR30250">
    <property type="entry name" value="PST FAMILY PREDICTED COLANIC ACID TRANSPORTER"/>
    <property type="match status" value="1"/>
</dbReference>
<evidence type="ECO:0000256" key="4">
    <source>
        <dbReference type="ARBA" id="ARBA00022989"/>
    </source>
</evidence>
<feature type="transmembrane region" description="Helical" evidence="6">
    <location>
        <begin position="262"/>
        <end position="281"/>
    </location>
</feature>
<proteinExistence type="predicted"/>
<feature type="transmembrane region" description="Helical" evidence="6">
    <location>
        <begin position="156"/>
        <end position="173"/>
    </location>
</feature>
<feature type="transmembrane region" description="Helical" evidence="6">
    <location>
        <begin position="428"/>
        <end position="447"/>
    </location>
</feature>
<keyword evidence="5 6" id="KW-0472">Membrane</keyword>
<dbReference type="InterPro" id="IPR050833">
    <property type="entry name" value="Poly_Biosynth_Transport"/>
</dbReference>
<reference evidence="7 8" key="2">
    <citation type="submission" date="2019-05" db="EMBL/GenBank/DDBJ databases">
        <authorList>
            <person name="Lianzixin W."/>
        </authorList>
    </citation>
    <scope>NUCLEOTIDE SEQUENCE [LARGE SCALE GENOMIC DNA]</scope>
    <source>
        <strain evidence="7 8">EC11</strain>
    </source>
</reference>
<dbReference type="PANTHER" id="PTHR30250:SF11">
    <property type="entry name" value="O-ANTIGEN TRANSPORTER-RELATED"/>
    <property type="match status" value="1"/>
</dbReference>
<feature type="transmembrane region" description="Helical" evidence="6">
    <location>
        <begin position="87"/>
        <end position="109"/>
    </location>
</feature>